<evidence type="ECO:0000256" key="9">
    <source>
        <dbReference type="ARBA" id="ARBA00022777"/>
    </source>
</evidence>
<dbReference type="PANTHER" id="PTHR27002">
    <property type="entry name" value="RECEPTOR-LIKE SERINE/THREONINE-PROTEIN KINASE SD1-8"/>
    <property type="match status" value="1"/>
</dbReference>
<keyword evidence="12" id="KW-0472">Membrane</keyword>
<evidence type="ECO:0000313" key="19">
    <source>
        <dbReference type="EMBL" id="CAA2960974.1"/>
    </source>
</evidence>
<feature type="compositionally biased region" description="Gly residues" evidence="16">
    <location>
        <begin position="436"/>
        <end position="445"/>
    </location>
</feature>
<evidence type="ECO:0000256" key="5">
    <source>
        <dbReference type="ARBA" id="ARBA00022692"/>
    </source>
</evidence>
<feature type="compositionally biased region" description="Acidic residues" evidence="16">
    <location>
        <begin position="500"/>
        <end position="550"/>
    </location>
</feature>
<evidence type="ECO:0000256" key="11">
    <source>
        <dbReference type="ARBA" id="ARBA00022989"/>
    </source>
</evidence>
<dbReference type="EMBL" id="CACTIH010000477">
    <property type="protein sequence ID" value="CAA2960974.1"/>
    <property type="molecule type" value="Genomic_DNA"/>
</dbReference>
<dbReference type="PROSITE" id="PS50011">
    <property type="entry name" value="PROTEIN_KINASE_DOM"/>
    <property type="match status" value="1"/>
</dbReference>
<dbReference type="Gene3D" id="1.10.510.10">
    <property type="entry name" value="Transferase(Phosphotransferase) domain 1"/>
    <property type="match status" value="1"/>
</dbReference>
<evidence type="ECO:0000256" key="16">
    <source>
        <dbReference type="SAM" id="MobiDB-lite"/>
    </source>
</evidence>
<keyword evidence="10 15" id="KW-0067">ATP-binding</keyword>
<keyword evidence="8 15" id="KW-0547">Nucleotide-binding</keyword>
<dbReference type="OrthoDB" id="4062651at2759"/>
<keyword evidence="6" id="KW-0732">Signal</keyword>
<comment type="subcellular location">
    <subcellularLocation>
        <location evidence="1">Membrane</location>
        <topology evidence="1">Single-pass membrane protein</topology>
    </subcellularLocation>
</comment>
<dbReference type="Gene3D" id="3.30.200.20">
    <property type="entry name" value="Phosphorylase Kinase, domain 1"/>
    <property type="match status" value="1"/>
</dbReference>
<dbReference type="InterPro" id="IPR001245">
    <property type="entry name" value="Ser-Thr/Tyr_kinase_cat_dom"/>
</dbReference>
<sequence length="583" mass="60949">MALCRGDIQLDKCRSCINNATEALLQSCTFQKQAMFWAEGGDCMVRYSNESIFGKLATYPRNAWSIRLKSPSPKEFNTDLRTLLDNLRTQAAYGGNLKKFAAANATAPDFLTLYGLVQCTPDLSSADCSDCLIQASKIIPQCCNGNQGFVVYCPSCILRYEIYLFYDATSLSAPPPPLPPPLRTPQAQNEISTVESLYYDFNIIRAATNNFSNANKLGQGGFGIVYKGKLVSGQEIAVKRLSMNSRQGDLEFKNEVLLVASLQHRNLVKLLGFSLKGNERLLIYEFVENGSLDHFLFDLQTQHCSGYMAPEYAFHGQFSRKSDVFSFGVVVLEIISGQKANSFQNGETVEGLLSCAWKNWQEGTTANVIDPTLRTSSRSLQDIMRCIHIDYEDLRIAVGSGTGVGTHSITLGDDIDTRTFYIEERRVSNSLIDDFVGGGGGGGGAEAEAGAGAEEEEEGGGEGEGEGGGGEGGGGGGEEEGEEGEGGGEEEGGGGVEGGGEGEGEGAEGGEEEAGEGEGGEAEGAEGEAEEEEAGGGGGEEEGEEGEAEGGEGGGGGGGGGEGEGEGGGEEGGGGGEGEGEGA</sequence>
<reference evidence="19 20" key="1">
    <citation type="submission" date="2019-12" db="EMBL/GenBank/DDBJ databases">
        <authorList>
            <person name="Alioto T."/>
            <person name="Alioto T."/>
            <person name="Gomez Garrido J."/>
        </authorList>
    </citation>
    <scope>NUCLEOTIDE SEQUENCE [LARGE SCALE GENOMIC DNA]</scope>
</reference>
<evidence type="ECO:0000259" key="17">
    <source>
        <dbReference type="PROSITE" id="PS50011"/>
    </source>
</evidence>
<keyword evidence="11" id="KW-1133">Transmembrane helix</keyword>
<dbReference type="Gramene" id="OE9A106873T1">
    <property type="protein sequence ID" value="OE9A106873C1"/>
    <property type="gene ID" value="OE9A106873"/>
</dbReference>
<evidence type="ECO:0000259" key="18">
    <source>
        <dbReference type="PROSITE" id="PS51473"/>
    </source>
</evidence>
<keyword evidence="7" id="KW-0677">Repeat</keyword>
<dbReference type="PANTHER" id="PTHR27002:SF1104">
    <property type="entry name" value="CYSTEINE-RICH RECEPTOR-LIKE PROTEIN KINASE 27-RELATED"/>
    <property type="match status" value="1"/>
</dbReference>
<feature type="domain" description="Protein kinase" evidence="17">
    <location>
        <begin position="211"/>
        <end position="583"/>
    </location>
</feature>
<evidence type="ECO:0000256" key="6">
    <source>
        <dbReference type="ARBA" id="ARBA00022729"/>
    </source>
</evidence>
<dbReference type="Proteomes" id="UP000594638">
    <property type="component" value="Unassembled WGS sequence"/>
</dbReference>
<dbReference type="FunFam" id="3.30.200.20:FF:000142">
    <property type="entry name" value="Cysteine-rich receptor-like protein kinase 10"/>
    <property type="match status" value="1"/>
</dbReference>
<evidence type="ECO:0000256" key="1">
    <source>
        <dbReference type="ARBA" id="ARBA00004167"/>
    </source>
</evidence>
<evidence type="ECO:0000256" key="7">
    <source>
        <dbReference type="ARBA" id="ARBA00022737"/>
    </source>
</evidence>
<feature type="domain" description="Gnk2-homologous" evidence="18">
    <location>
        <begin position="58"/>
        <end position="165"/>
    </location>
</feature>
<evidence type="ECO:0000313" key="20">
    <source>
        <dbReference type="Proteomes" id="UP000594638"/>
    </source>
</evidence>
<evidence type="ECO:0000256" key="15">
    <source>
        <dbReference type="PROSITE-ProRule" id="PRU10141"/>
    </source>
</evidence>
<keyword evidence="4" id="KW-0808">Transferase</keyword>
<dbReference type="SUPFAM" id="SSF56112">
    <property type="entry name" value="Protein kinase-like (PK-like)"/>
    <property type="match status" value="1"/>
</dbReference>
<keyword evidence="20" id="KW-1185">Reference proteome</keyword>
<dbReference type="Pfam" id="PF07714">
    <property type="entry name" value="PK_Tyr_Ser-Thr"/>
    <property type="match status" value="2"/>
</dbReference>
<dbReference type="InterPro" id="IPR002902">
    <property type="entry name" value="GNK2"/>
</dbReference>
<evidence type="ECO:0000256" key="4">
    <source>
        <dbReference type="ARBA" id="ARBA00022679"/>
    </source>
</evidence>
<evidence type="ECO:0000256" key="13">
    <source>
        <dbReference type="ARBA" id="ARBA00023170"/>
    </source>
</evidence>
<proteinExistence type="predicted"/>
<evidence type="ECO:0000256" key="2">
    <source>
        <dbReference type="ARBA" id="ARBA00022527"/>
    </source>
</evidence>
<feature type="compositionally biased region" description="Gly residues" evidence="16">
    <location>
        <begin position="466"/>
        <end position="476"/>
    </location>
</feature>
<evidence type="ECO:0000256" key="8">
    <source>
        <dbReference type="ARBA" id="ARBA00022741"/>
    </source>
</evidence>
<dbReference type="Pfam" id="PF01657">
    <property type="entry name" value="Stress-antifung"/>
    <property type="match status" value="2"/>
</dbReference>
<keyword evidence="2" id="KW-0723">Serine/threonine-protein kinase</keyword>
<dbReference type="AlphaFoldDB" id="A0A8S0Q4Z2"/>
<dbReference type="InterPro" id="IPR000719">
    <property type="entry name" value="Prot_kinase_dom"/>
</dbReference>
<dbReference type="CDD" id="cd23509">
    <property type="entry name" value="Gnk2-like"/>
    <property type="match status" value="2"/>
</dbReference>
<feature type="compositionally biased region" description="Gly residues" evidence="16">
    <location>
        <begin position="551"/>
        <end position="562"/>
    </location>
</feature>
<feature type="region of interest" description="Disordered" evidence="16">
    <location>
        <begin position="432"/>
        <end position="583"/>
    </location>
</feature>
<protein>
    <submittedName>
        <fullName evidence="19">Cysteine-rich receptor kinase 15</fullName>
    </submittedName>
</protein>
<keyword evidence="5" id="KW-0812">Transmembrane</keyword>
<feature type="binding site" evidence="15">
    <location>
        <position position="239"/>
    </location>
    <ligand>
        <name>ATP</name>
        <dbReference type="ChEBI" id="CHEBI:30616"/>
    </ligand>
</feature>
<keyword evidence="9 19" id="KW-0418">Kinase</keyword>
<accession>A0A8S0Q4Z2</accession>
<dbReference type="GO" id="GO:0004674">
    <property type="term" value="F:protein serine/threonine kinase activity"/>
    <property type="evidence" value="ECO:0007669"/>
    <property type="project" value="UniProtKB-KW"/>
</dbReference>
<dbReference type="GO" id="GO:0005524">
    <property type="term" value="F:ATP binding"/>
    <property type="evidence" value="ECO:0007669"/>
    <property type="project" value="UniProtKB-UniRule"/>
</dbReference>
<keyword evidence="13 19" id="KW-0675">Receptor</keyword>
<name>A0A8S0Q4Z2_OLEEU</name>
<dbReference type="PROSITE" id="PS51473">
    <property type="entry name" value="GNK2"/>
    <property type="match status" value="2"/>
</dbReference>
<organism evidence="19 20">
    <name type="scientific">Olea europaea subsp. europaea</name>
    <dbReference type="NCBI Taxonomy" id="158383"/>
    <lineage>
        <taxon>Eukaryota</taxon>
        <taxon>Viridiplantae</taxon>
        <taxon>Streptophyta</taxon>
        <taxon>Embryophyta</taxon>
        <taxon>Tracheophyta</taxon>
        <taxon>Spermatophyta</taxon>
        <taxon>Magnoliopsida</taxon>
        <taxon>eudicotyledons</taxon>
        <taxon>Gunneridae</taxon>
        <taxon>Pentapetalae</taxon>
        <taxon>asterids</taxon>
        <taxon>lamiids</taxon>
        <taxon>Lamiales</taxon>
        <taxon>Oleaceae</taxon>
        <taxon>Oleeae</taxon>
        <taxon>Olea</taxon>
    </lineage>
</organism>
<evidence type="ECO:0000256" key="14">
    <source>
        <dbReference type="ARBA" id="ARBA00023180"/>
    </source>
</evidence>
<dbReference type="GO" id="GO:0005886">
    <property type="term" value="C:plasma membrane"/>
    <property type="evidence" value="ECO:0007669"/>
    <property type="project" value="TreeGrafter"/>
</dbReference>
<dbReference type="FunFam" id="3.30.430.20:FF:000002">
    <property type="entry name" value="Cysteine-rich receptor-like protein kinase 10"/>
    <property type="match status" value="1"/>
</dbReference>
<keyword evidence="3" id="KW-0597">Phosphoprotein</keyword>
<keyword evidence="14" id="KW-0325">Glycoprotein</keyword>
<dbReference type="InterPro" id="IPR011009">
    <property type="entry name" value="Kinase-like_dom_sf"/>
</dbReference>
<dbReference type="InterPro" id="IPR017441">
    <property type="entry name" value="Protein_kinase_ATP_BS"/>
</dbReference>
<feature type="compositionally biased region" description="Acidic residues" evidence="16">
    <location>
        <begin position="477"/>
        <end position="492"/>
    </location>
</feature>
<dbReference type="Gene3D" id="3.30.430.20">
    <property type="entry name" value="Gnk2 domain, C-X8-C-X2-C motif"/>
    <property type="match status" value="2"/>
</dbReference>
<evidence type="ECO:0000256" key="3">
    <source>
        <dbReference type="ARBA" id="ARBA00022553"/>
    </source>
</evidence>
<dbReference type="InterPro" id="IPR038408">
    <property type="entry name" value="GNK2_sf"/>
</dbReference>
<feature type="domain" description="Gnk2-homologous" evidence="18">
    <location>
        <begin position="1"/>
        <end position="52"/>
    </location>
</feature>
<gene>
    <name evidence="19" type="ORF">OLEA9_A106873</name>
</gene>
<dbReference type="PROSITE" id="PS00107">
    <property type="entry name" value="PROTEIN_KINASE_ATP"/>
    <property type="match status" value="1"/>
</dbReference>
<evidence type="ECO:0000256" key="10">
    <source>
        <dbReference type="ARBA" id="ARBA00022840"/>
    </source>
</evidence>
<feature type="compositionally biased region" description="Acidic residues" evidence="16">
    <location>
        <begin position="453"/>
        <end position="465"/>
    </location>
</feature>
<comment type="caution">
    <text evidence="19">The sequence shown here is derived from an EMBL/GenBank/DDBJ whole genome shotgun (WGS) entry which is preliminary data.</text>
</comment>
<evidence type="ECO:0000256" key="12">
    <source>
        <dbReference type="ARBA" id="ARBA00023136"/>
    </source>
</evidence>